<keyword evidence="3" id="KW-1185">Reference proteome</keyword>
<protein>
    <submittedName>
        <fullName evidence="2">Histidine phosphatase family protein</fullName>
        <ecNumber evidence="2">3.1.3.-</ecNumber>
    </submittedName>
</protein>
<dbReference type="InterPro" id="IPR013078">
    <property type="entry name" value="His_Pase_superF_clade-1"/>
</dbReference>
<sequence length="182" mass="20871">MKILFCRHGETIWNQQGRLQGHLDSDLSSLGESQARQLGLALAKFNPAHILTSDLGRAKCTALLANEHLKISIETSSLLRERGFGALEGVYRDQSAEMWQAYEQRFERNFIGIESAESASEVLNRVELFFDYLKSFTFETLIVICHGEWLRIFQNTIQGLQPWSNKLSLPKNCQVIEYDFKL</sequence>
<dbReference type="Gene3D" id="3.40.50.1240">
    <property type="entry name" value="Phosphoglycerate mutase-like"/>
    <property type="match status" value="1"/>
</dbReference>
<evidence type="ECO:0000256" key="1">
    <source>
        <dbReference type="ARBA" id="ARBA00022801"/>
    </source>
</evidence>
<dbReference type="PANTHER" id="PTHR46517:SF1">
    <property type="entry name" value="FRUCTOSE-2,6-BISPHOSPHATASE TIGAR"/>
    <property type="match status" value="1"/>
</dbReference>
<evidence type="ECO:0000313" key="3">
    <source>
        <dbReference type="Proteomes" id="UP001529491"/>
    </source>
</evidence>
<dbReference type="GO" id="GO:0016787">
    <property type="term" value="F:hydrolase activity"/>
    <property type="evidence" value="ECO:0007669"/>
    <property type="project" value="UniProtKB-KW"/>
</dbReference>
<accession>A0ABZ0K2K8</accession>
<dbReference type="SUPFAM" id="SSF53254">
    <property type="entry name" value="Phosphoglycerate mutase-like"/>
    <property type="match status" value="1"/>
</dbReference>
<dbReference type="InterPro" id="IPR029033">
    <property type="entry name" value="His_PPase_superfam"/>
</dbReference>
<keyword evidence="1 2" id="KW-0378">Hydrolase</keyword>
<dbReference type="Pfam" id="PF00300">
    <property type="entry name" value="His_Phos_1"/>
    <property type="match status" value="1"/>
</dbReference>
<dbReference type="EMBL" id="CP136522">
    <property type="protein sequence ID" value="WOT06788.1"/>
    <property type="molecule type" value="Genomic_DNA"/>
</dbReference>
<name>A0ABZ0K2K8_9GAMM</name>
<dbReference type="InterPro" id="IPR051695">
    <property type="entry name" value="Phosphoglycerate_Mutase"/>
</dbReference>
<proteinExistence type="predicted"/>
<organism evidence="2 3">
    <name type="scientific">Shewanella youngdeokensis</name>
    <dbReference type="NCBI Taxonomy" id="2999068"/>
    <lineage>
        <taxon>Bacteria</taxon>
        <taxon>Pseudomonadati</taxon>
        <taxon>Pseudomonadota</taxon>
        <taxon>Gammaproteobacteria</taxon>
        <taxon>Alteromonadales</taxon>
        <taxon>Shewanellaceae</taxon>
        <taxon>Shewanella</taxon>
    </lineage>
</organism>
<gene>
    <name evidence="2" type="ORF">RGE70_08570</name>
</gene>
<evidence type="ECO:0000313" key="2">
    <source>
        <dbReference type="EMBL" id="WOT06788.1"/>
    </source>
</evidence>
<reference evidence="2 3" key="1">
    <citation type="submission" date="2023-10" db="EMBL/GenBank/DDBJ databases">
        <title>Complete genome sequence of Shewanella sp. DAU334.</title>
        <authorList>
            <person name="Lee Y.-S."/>
            <person name="Jeong H.-R."/>
            <person name="Hwang E.-J."/>
            <person name="Choi Y.-L."/>
            <person name="Kim G.-D."/>
        </authorList>
    </citation>
    <scope>NUCLEOTIDE SEQUENCE [LARGE SCALE GENOMIC DNA]</scope>
    <source>
        <strain evidence="2 3">DAU334</strain>
    </source>
</reference>
<dbReference type="CDD" id="cd07067">
    <property type="entry name" value="HP_PGM_like"/>
    <property type="match status" value="1"/>
</dbReference>
<dbReference type="EC" id="3.1.3.-" evidence="2"/>
<dbReference type="PANTHER" id="PTHR46517">
    <property type="entry name" value="FRUCTOSE-2,6-BISPHOSPHATASE TIGAR"/>
    <property type="match status" value="1"/>
</dbReference>
<dbReference type="RefSeq" id="WP_310471059.1">
    <property type="nucleotide sequence ID" value="NZ_CP136522.1"/>
</dbReference>
<dbReference type="Proteomes" id="UP001529491">
    <property type="component" value="Chromosome"/>
</dbReference>
<dbReference type="SMART" id="SM00855">
    <property type="entry name" value="PGAM"/>
    <property type="match status" value="1"/>
</dbReference>